<dbReference type="Proteomes" id="UP000321886">
    <property type="component" value="Unassembled WGS sequence"/>
</dbReference>
<sequence>MLLTIGIAEANPAWLRGSFLTYIEWGGWEAARLPWEKEIGEIPQDAVRGSSALSHRKVFKCGVTLVDTTGISRKATECDLSFLCFSAYDASVWAMELSE</sequence>
<evidence type="ECO:0000313" key="2">
    <source>
        <dbReference type="Proteomes" id="UP000321886"/>
    </source>
</evidence>
<dbReference type="AlphaFoldDB" id="A0A511WYC7"/>
<evidence type="ECO:0000313" key="1">
    <source>
        <dbReference type="EMBL" id="GEN55411.1"/>
    </source>
</evidence>
<dbReference type="EMBL" id="BJYD01000037">
    <property type="protein sequence ID" value="GEN55411.1"/>
    <property type="molecule type" value="Genomic_DNA"/>
</dbReference>
<accession>A0A511WYC7</accession>
<proteinExistence type="predicted"/>
<organism evidence="1 2">
    <name type="scientific">Halobacillus faecis</name>
    <dbReference type="NCBI Taxonomy" id="360184"/>
    <lineage>
        <taxon>Bacteria</taxon>
        <taxon>Bacillati</taxon>
        <taxon>Bacillota</taxon>
        <taxon>Bacilli</taxon>
        <taxon>Bacillales</taxon>
        <taxon>Bacillaceae</taxon>
        <taxon>Halobacillus</taxon>
    </lineage>
</organism>
<comment type="caution">
    <text evidence="1">The sequence shown here is derived from an EMBL/GenBank/DDBJ whole genome shotgun (WGS) entry which is preliminary data.</text>
</comment>
<name>A0A511WYC7_9BACI</name>
<gene>
    <name evidence="1" type="ORF">HFA01_36730</name>
</gene>
<protein>
    <submittedName>
        <fullName evidence="1">Uncharacterized protein</fullName>
    </submittedName>
</protein>
<keyword evidence="2" id="KW-1185">Reference proteome</keyword>
<reference evidence="1 2" key="1">
    <citation type="submission" date="2019-07" db="EMBL/GenBank/DDBJ databases">
        <title>Whole genome shotgun sequence of Halobacillus faecis NBRC 103569.</title>
        <authorList>
            <person name="Hosoyama A."/>
            <person name="Uohara A."/>
            <person name="Ohji S."/>
            <person name="Ichikawa N."/>
        </authorList>
    </citation>
    <scope>NUCLEOTIDE SEQUENCE [LARGE SCALE GENOMIC DNA]</scope>
    <source>
        <strain evidence="1 2">NBRC 103569</strain>
    </source>
</reference>